<comment type="caution">
    <text evidence="3">The sequence shown here is derived from an EMBL/GenBank/DDBJ whole genome shotgun (WGS) entry which is preliminary data.</text>
</comment>
<accession>A0ABQ8UAK9</accession>
<protein>
    <submittedName>
        <fullName evidence="3">Intraflagellar Transport Protein 72/74</fullName>
    </submittedName>
</protein>
<keyword evidence="1" id="KW-0175">Coiled coil</keyword>
<dbReference type="Proteomes" id="UP001141327">
    <property type="component" value="Unassembled WGS sequence"/>
</dbReference>
<evidence type="ECO:0000256" key="2">
    <source>
        <dbReference type="SAM" id="MobiDB-lite"/>
    </source>
</evidence>
<proteinExistence type="predicted"/>
<feature type="compositionally biased region" description="Basic and acidic residues" evidence="2">
    <location>
        <begin position="1"/>
        <end position="18"/>
    </location>
</feature>
<feature type="region of interest" description="Disordered" evidence="2">
    <location>
        <begin position="1"/>
        <end position="57"/>
    </location>
</feature>
<evidence type="ECO:0000313" key="4">
    <source>
        <dbReference type="Proteomes" id="UP001141327"/>
    </source>
</evidence>
<gene>
    <name evidence="3" type="ORF">PAPYR_8455</name>
</gene>
<sequence length="278" mass="31432">MRTDNQAIKDAEAQEKQAQDTLAALKARQGQLTEELGGGGGGSGSSQAEALERIKQKDTEIQGFMEHFEEAKAGELRSIASDQTAIVELLDRTSRGLTLQQHMPSQAQVQQMREELAFKQEQKDTAEATLEKVKSAPHPEFWGFHHADDPIPPIHPIPSQQDDLQRYSNLDALRESMTARRKSTVEERARLVRRAELVRAQADTLSAQVEANRQQMAKDPALQQLEAKERRLRQYQEMTHHLRETIEAKSREAAYDHLKKDCLRLVDELNGLVIKGLQ</sequence>
<evidence type="ECO:0000256" key="1">
    <source>
        <dbReference type="SAM" id="Coils"/>
    </source>
</evidence>
<feature type="coiled-coil region" evidence="1">
    <location>
        <begin position="109"/>
        <end position="136"/>
    </location>
</feature>
<organism evidence="3 4">
    <name type="scientific">Paratrimastix pyriformis</name>
    <dbReference type="NCBI Taxonomy" id="342808"/>
    <lineage>
        <taxon>Eukaryota</taxon>
        <taxon>Metamonada</taxon>
        <taxon>Preaxostyla</taxon>
        <taxon>Paratrimastigidae</taxon>
        <taxon>Paratrimastix</taxon>
    </lineage>
</organism>
<keyword evidence="4" id="KW-1185">Reference proteome</keyword>
<dbReference type="PANTHER" id="PTHR31432">
    <property type="entry name" value="INTRAFLAGELLAR TRANSPORT PROTEIN 74 HOMOLOG"/>
    <property type="match status" value="1"/>
</dbReference>
<dbReference type="PANTHER" id="PTHR31432:SF0">
    <property type="entry name" value="INTRAFLAGELLAR TRANSPORT PROTEIN 74 HOMOLOG"/>
    <property type="match status" value="1"/>
</dbReference>
<dbReference type="InterPro" id="IPR029602">
    <property type="entry name" value="IFT74"/>
</dbReference>
<reference evidence="3" key="1">
    <citation type="journal article" date="2022" name="bioRxiv">
        <title>Genomics of Preaxostyla Flagellates Illuminates Evolutionary Transitions and the Path Towards Mitochondrial Loss.</title>
        <authorList>
            <person name="Novak L.V.F."/>
            <person name="Treitli S.C."/>
            <person name="Pyrih J."/>
            <person name="Halakuc P."/>
            <person name="Pipaliya S.V."/>
            <person name="Vacek V."/>
            <person name="Brzon O."/>
            <person name="Soukal P."/>
            <person name="Eme L."/>
            <person name="Dacks J.B."/>
            <person name="Karnkowska A."/>
            <person name="Elias M."/>
            <person name="Hampl V."/>
        </authorList>
    </citation>
    <scope>NUCLEOTIDE SEQUENCE</scope>
    <source>
        <strain evidence="3">RCP-MX</strain>
    </source>
</reference>
<name>A0ABQ8UAK9_9EUKA</name>
<evidence type="ECO:0000313" key="3">
    <source>
        <dbReference type="EMBL" id="KAJ4456340.1"/>
    </source>
</evidence>
<dbReference type="EMBL" id="JAPMOS010000073">
    <property type="protein sequence ID" value="KAJ4456340.1"/>
    <property type="molecule type" value="Genomic_DNA"/>
</dbReference>